<feature type="compositionally biased region" description="Polar residues" evidence="5">
    <location>
        <begin position="38"/>
        <end position="51"/>
    </location>
</feature>
<evidence type="ECO:0000256" key="4">
    <source>
        <dbReference type="ARBA" id="ARBA00023136"/>
    </source>
</evidence>
<evidence type="ECO:0000313" key="8">
    <source>
        <dbReference type="Proteomes" id="UP000288859"/>
    </source>
</evidence>
<comment type="caution">
    <text evidence="7">The sequence shown here is derived from an EMBL/GenBank/DDBJ whole genome shotgun (WGS) entry which is preliminary data.</text>
</comment>
<dbReference type="VEuPathDB" id="FungiDB:PV10_03536"/>
<dbReference type="GO" id="GO:0071944">
    <property type="term" value="C:cell periphery"/>
    <property type="evidence" value="ECO:0007669"/>
    <property type="project" value="UniProtKB-ARBA"/>
</dbReference>
<keyword evidence="4 6" id="KW-0472">Membrane</keyword>
<evidence type="ECO:0000313" key="7">
    <source>
        <dbReference type="EMBL" id="RVX68950.1"/>
    </source>
</evidence>
<feature type="compositionally biased region" description="Low complexity" evidence="5">
    <location>
        <begin position="335"/>
        <end position="345"/>
    </location>
</feature>
<keyword evidence="3 6" id="KW-1133">Transmembrane helix</keyword>
<accession>A0A438MZ17</accession>
<organism evidence="7 8">
    <name type="scientific">Exophiala mesophila</name>
    <name type="common">Black yeast-like fungus</name>
    <dbReference type="NCBI Taxonomy" id="212818"/>
    <lineage>
        <taxon>Eukaryota</taxon>
        <taxon>Fungi</taxon>
        <taxon>Dikarya</taxon>
        <taxon>Ascomycota</taxon>
        <taxon>Pezizomycotina</taxon>
        <taxon>Eurotiomycetes</taxon>
        <taxon>Chaetothyriomycetidae</taxon>
        <taxon>Chaetothyriales</taxon>
        <taxon>Herpotrichiellaceae</taxon>
        <taxon>Exophiala</taxon>
    </lineage>
</organism>
<dbReference type="Proteomes" id="UP000288859">
    <property type="component" value="Unassembled WGS sequence"/>
</dbReference>
<evidence type="ECO:0000256" key="6">
    <source>
        <dbReference type="SAM" id="Phobius"/>
    </source>
</evidence>
<dbReference type="PANTHER" id="PTHR15549">
    <property type="entry name" value="PAIRED IMMUNOGLOBULIN-LIKE TYPE 2 RECEPTOR"/>
    <property type="match status" value="1"/>
</dbReference>
<dbReference type="OrthoDB" id="4160305at2759"/>
<protein>
    <submittedName>
        <fullName evidence="7">Uncharacterized protein</fullName>
    </submittedName>
</protein>
<feature type="transmembrane region" description="Helical" evidence="6">
    <location>
        <begin position="125"/>
        <end position="146"/>
    </location>
</feature>
<feature type="region of interest" description="Disordered" evidence="5">
    <location>
        <begin position="38"/>
        <end position="57"/>
    </location>
</feature>
<feature type="region of interest" description="Disordered" evidence="5">
    <location>
        <begin position="190"/>
        <end position="210"/>
    </location>
</feature>
<feature type="region of interest" description="Disordered" evidence="5">
    <location>
        <begin position="259"/>
        <end position="345"/>
    </location>
</feature>
<reference evidence="7 8" key="1">
    <citation type="submission" date="2017-03" db="EMBL/GenBank/DDBJ databases">
        <title>Genomes of endolithic fungi from Antarctica.</title>
        <authorList>
            <person name="Coleine C."/>
            <person name="Masonjones S."/>
            <person name="Stajich J.E."/>
        </authorList>
    </citation>
    <scope>NUCLEOTIDE SEQUENCE [LARGE SCALE GENOMIC DNA]</scope>
    <source>
        <strain evidence="7 8">CCFEE 6314</strain>
    </source>
</reference>
<evidence type="ECO:0000256" key="3">
    <source>
        <dbReference type="ARBA" id="ARBA00022989"/>
    </source>
</evidence>
<sequence length="345" mass="35233">MPDPPDTEAFTGITNTDGLSTSAMDSFISSFQSGFEATNTRTTSRGPSATQSTTSGDASATVAATGSAATTFATLTSASGNGASGSITGNPSNTASNAASNTSEGDVTVSENSCYSISCSPTLKAAIAVPVVVAAIAAALLFFFCARRRKRRAAGAAVSEKKPKKAGKKWSRHLRSFSFDAELLMGGHFSSSNSIRSRDPSVRSAGNNSCIGAHRAEPSLRSIEEVAPPYRDAILGAQPMNPSLLRHVNPAIVAAPNPISHSVSSTTAPPPYRTVAGEADNPPTPISTRNPFADSAPVSPIDGSPFSDPLEDEEAAAGATRPTMSRGSSLYQGVSADDASDAASI</sequence>
<dbReference type="AlphaFoldDB" id="A0A438MZ17"/>
<feature type="compositionally biased region" description="Polar residues" evidence="5">
    <location>
        <begin position="322"/>
        <end position="332"/>
    </location>
</feature>
<dbReference type="GO" id="GO:0016020">
    <property type="term" value="C:membrane"/>
    <property type="evidence" value="ECO:0007669"/>
    <property type="project" value="UniProtKB-SubCell"/>
</dbReference>
<dbReference type="PANTHER" id="PTHR15549:SF6">
    <property type="entry name" value="MID2 DOMAIN-CONTAINING PROTEIN"/>
    <property type="match status" value="1"/>
</dbReference>
<feature type="compositionally biased region" description="Low complexity" evidence="5">
    <location>
        <begin position="92"/>
        <end position="103"/>
    </location>
</feature>
<keyword evidence="2 6" id="KW-0812">Transmembrane</keyword>
<name>A0A438MZ17_EXOME</name>
<dbReference type="InterPro" id="IPR051694">
    <property type="entry name" value="Immunoregulatory_rcpt-like"/>
</dbReference>
<evidence type="ECO:0000256" key="5">
    <source>
        <dbReference type="SAM" id="MobiDB-lite"/>
    </source>
</evidence>
<feature type="region of interest" description="Disordered" evidence="5">
    <location>
        <begin position="80"/>
        <end position="103"/>
    </location>
</feature>
<dbReference type="EMBL" id="NAJM01000033">
    <property type="protein sequence ID" value="RVX68950.1"/>
    <property type="molecule type" value="Genomic_DNA"/>
</dbReference>
<evidence type="ECO:0000256" key="1">
    <source>
        <dbReference type="ARBA" id="ARBA00004167"/>
    </source>
</evidence>
<proteinExistence type="predicted"/>
<gene>
    <name evidence="7" type="ORF">B0A52_08017</name>
</gene>
<evidence type="ECO:0000256" key="2">
    <source>
        <dbReference type="ARBA" id="ARBA00022692"/>
    </source>
</evidence>
<comment type="subcellular location">
    <subcellularLocation>
        <location evidence="1">Membrane</location>
        <topology evidence="1">Single-pass membrane protein</topology>
    </subcellularLocation>
</comment>